<feature type="domain" description="HTH bat-type" evidence="3">
    <location>
        <begin position="165"/>
        <end position="216"/>
    </location>
</feature>
<proteinExistence type="predicted"/>
<keyword evidence="2" id="KW-0804">Transcription</keyword>
<reference evidence="4 5" key="1">
    <citation type="journal article" date="2019" name="Int. J. Syst. Evol. Microbiol.">
        <title>The Global Catalogue of Microorganisms (GCM) 10K type strain sequencing project: providing services to taxonomists for standard genome sequencing and annotation.</title>
        <authorList>
            <consortium name="The Broad Institute Genomics Platform"/>
            <consortium name="The Broad Institute Genome Sequencing Center for Infectious Disease"/>
            <person name="Wu L."/>
            <person name="Ma J."/>
        </authorList>
    </citation>
    <scope>NUCLEOTIDE SEQUENCE [LARGE SCALE GENOMIC DNA]</scope>
    <source>
        <strain evidence="4 5">JCM 17504</strain>
    </source>
</reference>
<evidence type="ECO:0000256" key="1">
    <source>
        <dbReference type="ARBA" id="ARBA00023015"/>
    </source>
</evidence>
<dbReference type="AlphaFoldDB" id="A0AAV3URL8"/>
<evidence type="ECO:0000256" key="2">
    <source>
        <dbReference type="ARBA" id="ARBA00023163"/>
    </source>
</evidence>
<keyword evidence="1" id="KW-0805">Transcription regulation</keyword>
<dbReference type="Gene3D" id="1.10.10.10">
    <property type="entry name" value="Winged helix-like DNA-binding domain superfamily/Winged helix DNA-binding domain"/>
    <property type="match status" value="1"/>
</dbReference>
<dbReference type="PANTHER" id="PTHR34236:SF1">
    <property type="entry name" value="DIMETHYL SULFOXIDE REDUCTASE TRANSCRIPTIONAL ACTIVATOR"/>
    <property type="match status" value="1"/>
</dbReference>
<dbReference type="InterPro" id="IPR007050">
    <property type="entry name" value="HTH_bacterioopsin"/>
</dbReference>
<gene>
    <name evidence="4" type="ORF">GCM10025751_57150</name>
</gene>
<dbReference type="Proteomes" id="UP001501729">
    <property type="component" value="Unassembled WGS sequence"/>
</dbReference>
<evidence type="ECO:0000259" key="3">
    <source>
        <dbReference type="Pfam" id="PF04967"/>
    </source>
</evidence>
<organism evidence="4 5">
    <name type="scientific">Haladaptatus pallidirubidus</name>
    <dbReference type="NCBI Taxonomy" id="1008152"/>
    <lineage>
        <taxon>Archaea</taxon>
        <taxon>Methanobacteriati</taxon>
        <taxon>Methanobacteriota</taxon>
        <taxon>Stenosarchaea group</taxon>
        <taxon>Halobacteria</taxon>
        <taxon>Halobacteriales</taxon>
        <taxon>Haladaptataceae</taxon>
        <taxon>Haladaptatus</taxon>
    </lineage>
</organism>
<dbReference type="EMBL" id="BAABKX010000030">
    <property type="protein sequence ID" value="GAA5065816.1"/>
    <property type="molecule type" value="Genomic_DNA"/>
</dbReference>
<dbReference type="Pfam" id="PF04967">
    <property type="entry name" value="HTH_10"/>
    <property type="match status" value="1"/>
</dbReference>
<sequence length="225" mass="25748">MLSARISIELPNDWTSAIGDLDIQGDIYTATLHKRHYMGLIRIYGEQIDAALDLLQTAEYHTSIEVIQQIEHQKTSQASVLVRAELEQETPYTILLENGYMPLDPTVLRNGREYFDLIIRNRKRLFELIDRLDDIGSVSIERVVSQVELPAQPNPVAWNNLRSNLTDRQFEVLTLAVEQEYFAIPRQATLDDLASELDLQKSTVGEHLRRSLGQLAQFTVENSRT</sequence>
<comment type="caution">
    <text evidence="4">The sequence shown here is derived from an EMBL/GenBank/DDBJ whole genome shotgun (WGS) entry which is preliminary data.</text>
</comment>
<keyword evidence="5" id="KW-1185">Reference proteome</keyword>
<dbReference type="PANTHER" id="PTHR34236">
    <property type="entry name" value="DIMETHYL SULFOXIDE REDUCTASE TRANSCRIPTIONAL ACTIVATOR"/>
    <property type="match status" value="1"/>
</dbReference>
<evidence type="ECO:0000313" key="5">
    <source>
        <dbReference type="Proteomes" id="UP001501729"/>
    </source>
</evidence>
<accession>A0AAV3URL8</accession>
<evidence type="ECO:0000313" key="4">
    <source>
        <dbReference type="EMBL" id="GAA5065816.1"/>
    </source>
</evidence>
<dbReference type="RefSeq" id="WP_227779167.1">
    <property type="nucleotide sequence ID" value="NZ_BAABKX010000030.1"/>
</dbReference>
<name>A0AAV3URL8_9EURY</name>
<dbReference type="GeneID" id="68617325"/>
<dbReference type="InterPro" id="IPR036388">
    <property type="entry name" value="WH-like_DNA-bd_sf"/>
</dbReference>
<protein>
    <recommendedName>
        <fullName evidence="3">HTH bat-type domain-containing protein</fullName>
    </recommendedName>
</protein>